<dbReference type="InterPro" id="IPR001789">
    <property type="entry name" value="Sig_transdc_resp-reg_receiver"/>
</dbReference>
<reference evidence="7" key="4">
    <citation type="submission" date="2023-01" db="EMBL/GenBank/DDBJ databases">
        <title>Draft genome sequence of Methylobacterium oxalidis strain NBRC 107715.</title>
        <authorList>
            <person name="Sun Q."/>
            <person name="Mori K."/>
        </authorList>
    </citation>
    <scope>NUCLEOTIDE SEQUENCE</scope>
    <source>
        <strain evidence="7">NBRC 107715</strain>
    </source>
</reference>
<dbReference type="PANTHER" id="PTHR44591">
    <property type="entry name" value="STRESS RESPONSE REGULATOR PROTEIN 1"/>
    <property type="match status" value="1"/>
</dbReference>
<reference evidence="9" key="2">
    <citation type="journal article" date="2019" name="Int. J. Syst. Evol. Microbiol.">
        <title>The Global Catalogue of Microorganisms (GCM) 10K type strain sequencing project: providing services to taxonomists for standard genome sequencing and annotation.</title>
        <authorList>
            <consortium name="The Broad Institute Genomics Platform"/>
            <consortium name="The Broad Institute Genome Sequencing Center for Infectious Disease"/>
            <person name="Wu L."/>
            <person name="Ma J."/>
        </authorList>
    </citation>
    <scope>NUCLEOTIDE SEQUENCE [LARGE SCALE GENOMIC DNA]</scope>
    <source>
        <strain evidence="9">NBRC 107715</strain>
    </source>
</reference>
<accession>A0A512JCQ0</accession>
<keyword evidence="9" id="KW-1185">Reference proteome</keyword>
<dbReference type="Gene3D" id="3.40.50.2300">
    <property type="match status" value="1"/>
</dbReference>
<protein>
    <submittedName>
        <fullName evidence="6">Response regulator</fullName>
    </submittedName>
</protein>
<dbReference type="AlphaFoldDB" id="A0A512JCQ0"/>
<reference evidence="6 8" key="3">
    <citation type="submission" date="2019-07" db="EMBL/GenBank/DDBJ databases">
        <title>Whole genome shotgun sequence of Methylobacterium oxalidis NBRC 107715.</title>
        <authorList>
            <person name="Hosoyama A."/>
            <person name="Uohara A."/>
            <person name="Ohji S."/>
            <person name="Ichikawa N."/>
        </authorList>
    </citation>
    <scope>NUCLEOTIDE SEQUENCE [LARGE SCALE GENOMIC DNA]</scope>
    <source>
        <strain evidence="6 8">NBRC 107715</strain>
    </source>
</reference>
<proteinExistence type="predicted"/>
<feature type="domain" description="Response regulatory" evidence="5">
    <location>
        <begin position="11"/>
        <end position="125"/>
    </location>
</feature>
<dbReference type="Proteomes" id="UP000321960">
    <property type="component" value="Unassembled WGS sequence"/>
</dbReference>
<name>A0A512JCQ0_9HYPH</name>
<keyword evidence="1 4" id="KW-0597">Phosphoprotein</keyword>
<dbReference type="InterPro" id="IPR050595">
    <property type="entry name" value="Bact_response_regulator"/>
</dbReference>
<dbReference type="Pfam" id="PF00072">
    <property type="entry name" value="Response_reg"/>
    <property type="match status" value="1"/>
</dbReference>
<dbReference type="RefSeq" id="WP_238179918.1">
    <property type="nucleotide sequence ID" value="NZ_BJZU01000180.1"/>
</dbReference>
<evidence type="ECO:0000256" key="3">
    <source>
        <dbReference type="ARBA" id="ARBA00023163"/>
    </source>
</evidence>
<evidence type="ECO:0000313" key="6">
    <source>
        <dbReference type="EMBL" id="GEP07750.1"/>
    </source>
</evidence>
<keyword evidence="3" id="KW-0804">Transcription</keyword>
<evidence type="ECO:0000313" key="7">
    <source>
        <dbReference type="EMBL" id="GLS63850.1"/>
    </source>
</evidence>
<comment type="caution">
    <text evidence="6">The sequence shown here is derived from an EMBL/GenBank/DDBJ whole genome shotgun (WGS) entry which is preliminary data.</text>
</comment>
<keyword evidence="2" id="KW-0805">Transcription regulation</keyword>
<dbReference type="SMART" id="SM00448">
    <property type="entry name" value="REC"/>
    <property type="match status" value="1"/>
</dbReference>
<feature type="modified residue" description="4-aspartylphosphate" evidence="4">
    <location>
        <position position="62"/>
    </location>
</feature>
<dbReference type="EMBL" id="BSPK01000030">
    <property type="protein sequence ID" value="GLS63850.1"/>
    <property type="molecule type" value="Genomic_DNA"/>
</dbReference>
<evidence type="ECO:0000259" key="5">
    <source>
        <dbReference type="PROSITE" id="PS50110"/>
    </source>
</evidence>
<dbReference type="SUPFAM" id="SSF52172">
    <property type="entry name" value="CheY-like"/>
    <property type="match status" value="1"/>
</dbReference>
<evidence type="ECO:0000313" key="9">
    <source>
        <dbReference type="Proteomes" id="UP001156856"/>
    </source>
</evidence>
<evidence type="ECO:0000256" key="4">
    <source>
        <dbReference type="PROSITE-ProRule" id="PRU00169"/>
    </source>
</evidence>
<evidence type="ECO:0000256" key="1">
    <source>
        <dbReference type="ARBA" id="ARBA00022553"/>
    </source>
</evidence>
<dbReference type="InterPro" id="IPR011006">
    <property type="entry name" value="CheY-like_superfamily"/>
</dbReference>
<dbReference type="PANTHER" id="PTHR44591:SF3">
    <property type="entry name" value="RESPONSE REGULATORY DOMAIN-CONTAINING PROTEIN"/>
    <property type="match status" value="1"/>
</dbReference>
<dbReference type="PROSITE" id="PS50110">
    <property type="entry name" value="RESPONSE_REGULATORY"/>
    <property type="match status" value="1"/>
</dbReference>
<dbReference type="GO" id="GO:0000160">
    <property type="term" value="P:phosphorelay signal transduction system"/>
    <property type="evidence" value="ECO:0007669"/>
    <property type="project" value="InterPro"/>
</dbReference>
<reference evidence="7" key="1">
    <citation type="journal article" date="2014" name="Int. J. Syst. Evol. Microbiol.">
        <title>Complete genome of a new Firmicutes species belonging to the dominant human colonic microbiota ('Ruminococcus bicirculans') reveals two chromosomes and a selective capacity to utilize plant glucans.</title>
        <authorList>
            <consortium name="NISC Comparative Sequencing Program"/>
            <person name="Wegmann U."/>
            <person name="Louis P."/>
            <person name="Goesmann A."/>
            <person name="Henrissat B."/>
            <person name="Duncan S.H."/>
            <person name="Flint H.J."/>
        </authorList>
    </citation>
    <scope>NUCLEOTIDE SEQUENCE</scope>
    <source>
        <strain evidence="7">NBRC 107715</strain>
    </source>
</reference>
<sequence length="136" mass="14933">MTHDSKGDAPHALVVDDDALILMEATSILEDAGFQVLEAIQVVPALRILDQHHNAVQLLFTDVHMPGSADGFDLARQTNERWPHIAVVVASGRAAPEPGDLPEGATFIGKPFSAEIVRHHVRETLPDERHPKQLRM</sequence>
<gene>
    <name evidence="7" type="ORF">GCM10007888_22310</name>
    <name evidence="6" type="ORF">MOX02_57880</name>
</gene>
<dbReference type="Proteomes" id="UP001156856">
    <property type="component" value="Unassembled WGS sequence"/>
</dbReference>
<organism evidence="6 8">
    <name type="scientific">Methylobacterium oxalidis</name>
    <dbReference type="NCBI Taxonomy" id="944322"/>
    <lineage>
        <taxon>Bacteria</taxon>
        <taxon>Pseudomonadati</taxon>
        <taxon>Pseudomonadota</taxon>
        <taxon>Alphaproteobacteria</taxon>
        <taxon>Hyphomicrobiales</taxon>
        <taxon>Methylobacteriaceae</taxon>
        <taxon>Methylobacterium</taxon>
    </lineage>
</organism>
<evidence type="ECO:0000256" key="2">
    <source>
        <dbReference type="ARBA" id="ARBA00023015"/>
    </source>
</evidence>
<evidence type="ECO:0000313" key="8">
    <source>
        <dbReference type="Proteomes" id="UP000321960"/>
    </source>
</evidence>
<dbReference type="EMBL" id="BJZU01000180">
    <property type="protein sequence ID" value="GEP07750.1"/>
    <property type="molecule type" value="Genomic_DNA"/>
</dbReference>